<keyword evidence="3 5" id="KW-0413">Isomerase</keyword>
<dbReference type="Proteomes" id="UP000290649">
    <property type="component" value="Unassembled WGS sequence"/>
</dbReference>
<dbReference type="GO" id="GO:0140098">
    <property type="term" value="F:catalytic activity, acting on RNA"/>
    <property type="evidence" value="ECO:0007669"/>
    <property type="project" value="UniProtKB-ARBA"/>
</dbReference>
<sequence>MQNIILHWTVPEAYNQKLLREYLRNEQKISRQGLTDLKQRGSILLNGENVTVRAVVNMGDMVTVIFPPEERSEGLQPIEIPLDIVYEDDHLLVINKQANLPTIPSIYHPNRSLANGVLFYYELHKIPCTFHAVNRLDRDTSGLLVVAKHRYAHDLMSQQQKKGKVKRTYLAIVHGHLVNKNGTINEPIGRKDDSIIEREVRIDGQMAVTHYEVVRTLKEETVVKLSLETGRTHQIRVHMAYIGHPLVGDDLYGGKVTKLSRQALHSYQLQFFHPINQEELHFTVHPPEDMGNLIK</sequence>
<evidence type="ECO:0000256" key="4">
    <source>
        <dbReference type="PIRSR" id="PIRSR606225-1"/>
    </source>
</evidence>
<evidence type="ECO:0000256" key="2">
    <source>
        <dbReference type="ARBA" id="ARBA00010876"/>
    </source>
</evidence>
<dbReference type="InterPro" id="IPR006224">
    <property type="entry name" value="PsdUridine_synth_RluA-like_CS"/>
</dbReference>
<dbReference type="GO" id="GO:0000455">
    <property type="term" value="P:enzyme-directed rRNA pseudouridine synthesis"/>
    <property type="evidence" value="ECO:0007669"/>
    <property type="project" value="TreeGrafter"/>
</dbReference>
<evidence type="ECO:0000313" key="8">
    <source>
        <dbReference type="Proteomes" id="UP000290649"/>
    </source>
</evidence>
<keyword evidence="8" id="KW-1185">Reference proteome</keyword>
<dbReference type="InterPro" id="IPR006225">
    <property type="entry name" value="PsdUridine_synth_RluC/D"/>
</dbReference>
<dbReference type="InterPro" id="IPR006145">
    <property type="entry name" value="PsdUridine_synth_RsuA/RluA"/>
</dbReference>
<dbReference type="GO" id="GO:0009982">
    <property type="term" value="F:pseudouridine synthase activity"/>
    <property type="evidence" value="ECO:0007669"/>
    <property type="project" value="InterPro"/>
</dbReference>
<reference evidence="7 8" key="1">
    <citation type="journal article" date="2019" name="Int. J. Syst. Evol. Microbiol.">
        <title>Anaerobacillus alkaliphilus sp. nov., a novel alkaliphilic and moderately halophilic bacterium.</title>
        <authorList>
            <person name="Borsodi A.K."/>
            <person name="Aszalos J.M."/>
            <person name="Bihari P."/>
            <person name="Nagy I."/>
            <person name="Schumann P."/>
            <person name="Sproer C."/>
            <person name="Kovacs A.L."/>
            <person name="Boka K."/>
            <person name="Dobosy P."/>
            <person name="Ovari M."/>
            <person name="Szili-Kovacs T."/>
            <person name="Toth E."/>
        </authorList>
    </citation>
    <scope>NUCLEOTIDE SEQUENCE [LARGE SCALE GENOMIC DNA]</scope>
    <source>
        <strain evidence="7 8">B16-10</strain>
    </source>
</reference>
<feature type="active site" evidence="4">
    <location>
        <position position="137"/>
    </location>
</feature>
<dbReference type="RefSeq" id="WP_129079588.1">
    <property type="nucleotide sequence ID" value="NZ_QOUX01000046.1"/>
</dbReference>
<dbReference type="Pfam" id="PF00849">
    <property type="entry name" value="PseudoU_synth_2"/>
    <property type="match status" value="1"/>
</dbReference>
<gene>
    <name evidence="7" type="ORF">DS745_17995</name>
</gene>
<comment type="catalytic activity">
    <reaction evidence="1 5">
        <text>a uridine in RNA = a pseudouridine in RNA</text>
        <dbReference type="Rhea" id="RHEA:48348"/>
        <dbReference type="Rhea" id="RHEA-COMP:12068"/>
        <dbReference type="Rhea" id="RHEA-COMP:12069"/>
        <dbReference type="ChEBI" id="CHEBI:65314"/>
        <dbReference type="ChEBI" id="CHEBI:65315"/>
    </reaction>
</comment>
<evidence type="ECO:0000313" key="7">
    <source>
        <dbReference type="EMBL" id="RXI98228.1"/>
    </source>
</evidence>
<dbReference type="OrthoDB" id="9807829at2"/>
<dbReference type="FunFam" id="3.30.2350.10:FF:000005">
    <property type="entry name" value="Pseudouridine synthase"/>
    <property type="match status" value="1"/>
</dbReference>
<comment type="function">
    <text evidence="5">Responsible for synthesis of pseudouridine from uracil.</text>
</comment>
<dbReference type="PANTHER" id="PTHR21600">
    <property type="entry name" value="MITOCHONDRIAL RNA PSEUDOURIDINE SYNTHASE"/>
    <property type="match status" value="1"/>
</dbReference>
<dbReference type="GO" id="GO:0003723">
    <property type="term" value="F:RNA binding"/>
    <property type="evidence" value="ECO:0007669"/>
    <property type="project" value="InterPro"/>
</dbReference>
<evidence type="ECO:0000256" key="3">
    <source>
        <dbReference type="ARBA" id="ARBA00023235"/>
    </source>
</evidence>
<dbReference type="InterPro" id="IPR020103">
    <property type="entry name" value="PsdUridine_synth_cat_dom_sf"/>
</dbReference>
<evidence type="ECO:0000256" key="5">
    <source>
        <dbReference type="RuleBase" id="RU362028"/>
    </source>
</evidence>
<name>A0A4Q0VPQ4_9BACI</name>
<dbReference type="NCBIfam" id="TIGR00005">
    <property type="entry name" value="rluA_subfam"/>
    <property type="match status" value="1"/>
</dbReference>
<evidence type="ECO:0000259" key="6">
    <source>
        <dbReference type="Pfam" id="PF00849"/>
    </source>
</evidence>
<feature type="domain" description="Pseudouridine synthase RsuA/RluA-like" evidence="6">
    <location>
        <begin position="90"/>
        <end position="240"/>
    </location>
</feature>
<dbReference type="InterPro" id="IPR050188">
    <property type="entry name" value="RluA_PseudoU_synthase"/>
</dbReference>
<dbReference type="PROSITE" id="PS01129">
    <property type="entry name" value="PSI_RLU"/>
    <property type="match status" value="1"/>
</dbReference>
<dbReference type="PANTHER" id="PTHR21600:SF35">
    <property type="entry name" value="PSEUDOURIDINE SYNTHASE"/>
    <property type="match status" value="1"/>
</dbReference>
<dbReference type="Gene3D" id="3.30.2350.10">
    <property type="entry name" value="Pseudouridine synthase"/>
    <property type="match status" value="1"/>
</dbReference>
<proteinExistence type="inferred from homology"/>
<dbReference type="SUPFAM" id="SSF55120">
    <property type="entry name" value="Pseudouridine synthase"/>
    <property type="match status" value="1"/>
</dbReference>
<comment type="similarity">
    <text evidence="2 5">Belongs to the pseudouridine synthase RluA family.</text>
</comment>
<dbReference type="EC" id="5.4.99.-" evidence="5"/>
<organism evidence="7 8">
    <name type="scientific">Anaerobacillus alkaliphilus</name>
    <dbReference type="NCBI Taxonomy" id="1548597"/>
    <lineage>
        <taxon>Bacteria</taxon>
        <taxon>Bacillati</taxon>
        <taxon>Bacillota</taxon>
        <taxon>Bacilli</taxon>
        <taxon>Bacillales</taxon>
        <taxon>Bacillaceae</taxon>
        <taxon>Anaerobacillus</taxon>
    </lineage>
</organism>
<comment type="caution">
    <text evidence="7">The sequence shown here is derived from an EMBL/GenBank/DDBJ whole genome shotgun (WGS) entry which is preliminary data.</text>
</comment>
<evidence type="ECO:0000256" key="1">
    <source>
        <dbReference type="ARBA" id="ARBA00000073"/>
    </source>
</evidence>
<dbReference type="CDD" id="cd02869">
    <property type="entry name" value="PseudoU_synth_RluA_like"/>
    <property type="match status" value="1"/>
</dbReference>
<dbReference type="EMBL" id="QOUX01000046">
    <property type="protein sequence ID" value="RXI98228.1"/>
    <property type="molecule type" value="Genomic_DNA"/>
</dbReference>
<accession>A0A4Q0VPQ4</accession>
<dbReference type="AlphaFoldDB" id="A0A4Q0VPQ4"/>
<protein>
    <recommendedName>
        <fullName evidence="5">Pseudouridine synthase</fullName>
        <ecNumber evidence="5">5.4.99.-</ecNumber>
    </recommendedName>
</protein>